<feature type="region of interest" description="Disordered" evidence="1">
    <location>
        <begin position="475"/>
        <end position="556"/>
    </location>
</feature>
<name>A0A0L8I860_OCTBM</name>
<feature type="region of interest" description="Disordered" evidence="1">
    <location>
        <begin position="1"/>
        <end position="75"/>
    </location>
</feature>
<accession>A0A0L8I860</accession>
<feature type="compositionally biased region" description="Polar residues" evidence="1">
    <location>
        <begin position="518"/>
        <end position="539"/>
    </location>
</feature>
<protein>
    <submittedName>
        <fullName evidence="2">Uncharacterized protein</fullName>
    </submittedName>
</protein>
<feature type="compositionally biased region" description="Polar residues" evidence="1">
    <location>
        <begin position="484"/>
        <end position="506"/>
    </location>
</feature>
<gene>
    <name evidence="2" type="ORF">OCBIM_22028904mg</name>
</gene>
<dbReference type="OrthoDB" id="18740at2759"/>
<feature type="region of interest" description="Disordered" evidence="1">
    <location>
        <begin position="351"/>
        <end position="385"/>
    </location>
</feature>
<proteinExistence type="predicted"/>
<feature type="compositionally biased region" description="Polar residues" evidence="1">
    <location>
        <begin position="48"/>
        <end position="60"/>
    </location>
</feature>
<organism evidence="2">
    <name type="scientific">Octopus bimaculoides</name>
    <name type="common">California two-spotted octopus</name>
    <dbReference type="NCBI Taxonomy" id="37653"/>
    <lineage>
        <taxon>Eukaryota</taxon>
        <taxon>Metazoa</taxon>
        <taxon>Spiralia</taxon>
        <taxon>Lophotrochozoa</taxon>
        <taxon>Mollusca</taxon>
        <taxon>Cephalopoda</taxon>
        <taxon>Coleoidea</taxon>
        <taxon>Octopodiformes</taxon>
        <taxon>Octopoda</taxon>
        <taxon>Incirrata</taxon>
        <taxon>Octopodidae</taxon>
        <taxon>Octopus</taxon>
    </lineage>
</organism>
<evidence type="ECO:0000256" key="1">
    <source>
        <dbReference type="SAM" id="MobiDB-lite"/>
    </source>
</evidence>
<sequence>MWLPTKRCDSTQTSEPSARYPGRRARLTSDSEDDSDTDPFASKFPSANGASFTDYQQRPSSSRDSEHSKRRYGLDTFSPHSSLKCRNVLLESESEESGYGETNTMQASSFDVTLDNDADFEGFHSTRTLYSSHSDDSISFMSNHINESTDGWMRSTSSQTHCNARTQTPKNFGINESFAHSFSSLNSSLPINDVQTQTRLLRSRAMQTSNTSLHSISAQTKSLSGSKSDLLRNILFEVKSLKTDKGIDQNSTMSDSVYSPSSTLNGTMLKEILKDVRVIKQSDFTCDASTQTYTDQGTQTSFSEDNSVSFVRHEKLKDILNDVKFVSNNSLLSPESKQNDEVSSPQLIQLNNTAQHPGNSSETSEANGNQSNSNFVSPQYRNNTNFVPPKPMYLIPQRPQTSFNSVTQNSRPVFSRKKVTQQDLNNISQRIERLRSYQLPEPHLRRFHSNQQQQQNGTALGFSTMHRPTVPLNRNVASEPVTDSGFSNNLPQFISQNSTQSQNPVLPTNPPPYIANPYVSSANSSPHQFLPNQNEQVSDTPHGFPQRQSRRSSRHSYDDLDLAARHPRHQHEFSSRRRDQRSLVMDRYHLDEAIEKVTRKSRQLKRIAEKMKQTLKEEILK</sequence>
<reference evidence="2" key="1">
    <citation type="submission" date="2015-07" db="EMBL/GenBank/DDBJ databases">
        <title>MeaNS - Measles Nucleotide Surveillance Program.</title>
        <authorList>
            <person name="Tran T."/>
            <person name="Druce J."/>
        </authorList>
    </citation>
    <scope>NUCLEOTIDE SEQUENCE</scope>
    <source>
        <strain evidence="2">UCB-OBI-ISO-001</strain>
        <tissue evidence="2">Gonad</tissue>
    </source>
</reference>
<dbReference type="AlphaFoldDB" id="A0A0L8I860"/>
<dbReference type="EMBL" id="KQ416274">
    <property type="protein sequence ID" value="KOF97637.1"/>
    <property type="molecule type" value="Genomic_DNA"/>
</dbReference>
<evidence type="ECO:0000313" key="2">
    <source>
        <dbReference type="EMBL" id="KOF97637.1"/>
    </source>
</evidence>